<name>A0AA88QSR9_9ASTE</name>
<dbReference type="EMBL" id="JAVXUO010002204">
    <property type="protein sequence ID" value="KAK2975352.1"/>
    <property type="molecule type" value="Genomic_DNA"/>
</dbReference>
<comment type="caution">
    <text evidence="1">The sequence shown here is derived from an EMBL/GenBank/DDBJ whole genome shotgun (WGS) entry which is preliminary data.</text>
</comment>
<protein>
    <submittedName>
        <fullName evidence="1">Uncharacterized protein</fullName>
    </submittedName>
</protein>
<proteinExistence type="predicted"/>
<reference evidence="1" key="1">
    <citation type="submission" date="2022-12" db="EMBL/GenBank/DDBJ databases">
        <title>Draft genome assemblies for two species of Escallonia (Escalloniales).</title>
        <authorList>
            <person name="Chanderbali A."/>
            <person name="Dervinis C."/>
            <person name="Anghel I."/>
            <person name="Soltis D."/>
            <person name="Soltis P."/>
            <person name="Zapata F."/>
        </authorList>
    </citation>
    <scope>NUCLEOTIDE SEQUENCE</scope>
    <source>
        <strain evidence="1">UCBG92.1500</strain>
        <tissue evidence="1">Leaf</tissue>
    </source>
</reference>
<keyword evidence="2" id="KW-1185">Reference proteome</keyword>
<dbReference type="AlphaFoldDB" id="A0AA88QSR9"/>
<dbReference type="Proteomes" id="UP001187471">
    <property type="component" value="Unassembled WGS sequence"/>
</dbReference>
<evidence type="ECO:0000313" key="2">
    <source>
        <dbReference type="Proteomes" id="UP001187471"/>
    </source>
</evidence>
<organism evidence="1 2">
    <name type="scientific">Escallonia rubra</name>
    <dbReference type="NCBI Taxonomy" id="112253"/>
    <lineage>
        <taxon>Eukaryota</taxon>
        <taxon>Viridiplantae</taxon>
        <taxon>Streptophyta</taxon>
        <taxon>Embryophyta</taxon>
        <taxon>Tracheophyta</taxon>
        <taxon>Spermatophyta</taxon>
        <taxon>Magnoliopsida</taxon>
        <taxon>eudicotyledons</taxon>
        <taxon>Gunneridae</taxon>
        <taxon>Pentapetalae</taxon>
        <taxon>asterids</taxon>
        <taxon>campanulids</taxon>
        <taxon>Escalloniales</taxon>
        <taxon>Escalloniaceae</taxon>
        <taxon>Escallonia</taxon>
    </lineage>
</organism>
<gene>
    <name evidence="1" type="ORF">RJ640_009706</name>
</gene>
<accession>A0AA88QSR9</accession>
<sequence length="263" mass="29738">MREYFEKLANYVVKDVKKRLQYKNPKVHMLALRVHFGDEAFIGLMEVKHRKYTVKDKISRGLRIISSLRSFLIPMYLFLELPGLKNPISKLPPEETMVSPSLIDWFVVMAEVVVVGVKEVSAKVRGRCGGQVGGRRGSASDLEELDEGEAKSWWSGHWKGPRDGGRRAADAKPRSIWPIWPTFSSRVILLIKSLILAFKGCFGSLYFMYTAPEATTHKHQKANPNMGVANLPICFMGFQNLLKIFKSFSNHRANAKGSHTVTD</sequence>
<evidence type="ECO:0000313" key="1">
    <source>
        <dbReference type="EMBL" id="KAK2975352.1"/>
    </source>
</evidence>